<accession>A0A0E9WSA0</accession>
<name>A0A0E9WSA0_ANGAN</name>
<organism evidence="1">
    <name type="scientific">Anguilla anguilla</name>
    <name type="common">European freshwater eel</name>
    <name type="synonym">Muraena anguilla</name>
    <dbReference type="NCBI Taxonomy" id="7936"/>
    <lineage>
        <taxon>Eukaryota</taxon>
        <taxon>Metazoa</taxon>
        <taxon>Chordata</taxon>
        <taxon>Craniata</taxon>
        <taxon>Vertebrata</taxon>
        <taxon>Euteleostomi</taxon>
        <taxon>Actinopterygii</taxon>
        <taxon>Neopterygii</taxon>
        <taxon>Teleostei</taxon>
        <taxon>Anguilliformes</taxon>
        <taxon>Anguillidae</taxon>
        <taxon>Anguilla</taxon>
    </lineage>
</organism>
<evidence type="ECO:0000313" key="1">
    <source>
        <dbReference type="EMBL" id="JAH93237.1"/>
    </source>
</evidence>
<reference evidence="1" key="2">
    <citation type="journal article" date="2015" name="Fish Shellfish Immunol.">
        <title>Early steps in the European eel (Anguilla anguilla)-Vibrio vulnificus interaction in the gills: Role of the RtxA13 toxin.</title>
        <authorList>
            <person name="Callol A."/>
            <person name="Pajuelo D."/>
            <person name="Ebbesson L."/>
            <person name="Teles M."/>
            <person name="MacKenzie S."/>
            <person name="Amaro C."/>
        </authorList>
    </citation>
    <scope>NUCLEOTIDE SEQUENCE</scope>
</reference>
<dbReference type="EMBL" id="GBXM01015340">
    <property type="protein sequence ID" value="JAH93237.1"/>
    <property type="molecule type" value="Transcribed_RNA"/>
</dbReference>
<proteinExistence type="predicted"/>
<sequence length="75" mass="8288">MSDSFLLLVASPSVKTRDRFCVLLADIDPSFGSVPCTSFSGKRLNIVMMLGHNELDSVWLNYALTVIRLVRSLAV</sequence>
<protein>
    <submittedName>
        <fullName evidence="1">Uncharacterized protein</fullName>
    </submittedName>
</protein>
<dbReference type="AlphaFoldDB" id="A0A0E9WSA0"/>
<reference evidence="1" key="1">
    <citation type="submission" date="2014-11" db="EMBL/GenBank/DDBJ databases">
        <authorList>
            <person name="Amaro Gonzalez C."/>
        </authorList>
    </citation>
    <scope>NUCLEOTIDE SEQUENCE</scope>
</reference>